<organism evidence="2 3">
    <name type="scientific">Stigmatella erecta</name>
    <dbReference type="NCBI Taxonomy" id="83460"/>
    <lineage>
        <taxon>Bacteria</taxon>
        <taxon>Pseudomonadati</taxon>
        <taxon>Myxococcota</taxon>
        <taxon>Myxococcia</taxon>
        <taxon>Myxococcales</taxon>
        <taxon>Cystobacterineae</taxon>
        <taxon>Archangiaceae</taxon>
        <taxon>Stigmatella</taxon>
    </lineage>
</organism>
<evidence type="ECO:0000313" key="3">
    <source>
        <dbReference type="Proteomes" id="UP000199181"/>
    </source>
</evidence>
<gene>
    <name evidence="2" type="ORF">SAMN05443639_107172</name>
</gene>
<dbReference type="Gene3D" id="3.30.420.40">
    <property type="match status" value="2"/>
</dbReference>
<dbReference type="RefSeq" id="WP_093521087.1">
    <property type="nucleotide sequence ID" value="NZ_FOIJ01000007.1"/>
</dbReference>
<dbReference type="SUPFAM" id="SSF53067">
    <property type="entry name" value="Actin-like ATPase domain"/>
    <property type="match status" value="1"/>
</dbReference>
<sequence>MRCDLVVDGGGSTTRLGLAAEGRLFTRLEGPSCNVQSTGGRGLDVLAGLLERLWRQRPAEVQRVGTACLALSNASTRQALQETGAALRALAERGLAPLRAERLWLMNDIVPPVAAGACDIVAICGTGTGYAAMTPEGHWARASGMEYLLSDEGGGFDLGRRGLAAVVRMQDGRGPVTRLAEAAEAWVGEDAEAPGASGKATRAEALCARVHGEGSPKLTAASFAPAVLAAAAQGDTVARTLVAEAARELAAGITAVASRCHLTGPVRVGLGGSLLLAREGLLRRELSSHLSLLGWQWLELPVDPLEGVARLAQRLTREPGRLAKVPLALELGVHEALSPPLAAAVPEETRET</sequence>
<dbReference type="EMBL" id="FOIJ01000007">
    <property type="protein sequence ID" value="SEU08077.1"/>
    <property type="molecule type" value="Genomic_DNA"/>
</dbReference>
<dbReference type="InterPro" id="IPR002731">
    <property type="entry name" value="ATPase_BadF"/>
</dbReference>
<dbReference type="PANTHER" id="PTHR43190:SF3">
    <property type="entry name" value="N-ACETYL-D-GLUCOSAMINE KINASE"/>
    <property type="match status" value="1"/>
</dbReference>
<proteinExistence type="predicted"/>
<dbReference type="InterPro" id="IPR052519">
    <property type="entry name" value="Euk-type_GlcNAc_Kinase"/>
</dbReference>
<evidence type="ECO:0000313" key="2">
    <source>
        <dbReference type="EMBL" id="SEU08077.1"/>
    </source>
</evidence>
<accession>A0A1I0JFC0</accession>
<feature type="domain" description="ATPase BadF/BadG/BcrA/BcrD type" evidence="1">
    <location>
        <begin position="7"/>
        <end position="277"/>
    </location>
</feature>
<dbReference type="Pfam" id="PF01869">
    <property type="entry name" value="BcrAD_BadFG"/>
    <property type="match status" value="1"/>
</dbReference>
<keyword evidence="3" id="KW-1185">Reference proteome</keyword>
<reference evidence="3" key="1">
    <citation type="submission" date="2016-10" db="EMBL/GenBank/DDBJ databases">
        <authorList>
            <person name="Varghese N."/>
            <person name="Submissions S."/>
        </authorList>
    </citation>
    <scope>NUCLEOTIDE SEQUENCE [LARGE SCALE GENOMIC DNA]</scope>
    <source>
        <strain evidence="3">DSM 16858</strain>
    </source>
</reference>
<dbReference type="PANTHER" id="PTHR43190">
    <property type="entry name" value="N-ACETYL-D-GLUCOSAMINE KINASE"/>
    <property type="match status" value="1"/>
</dbReference>
<name>A0A1I0JFC0_9BACT</name>
<dbReference type="Proteomes" id="UP000199181">
    <property type="component" value="Unassembled WGS sequence"/>
</dbReference>
<dbReference type="InterPro" id="IPR043129">
    <property type="entry name" value="ATPase_NBD"/>
</dbReference>
<dbReference type="AlphaFoldDB" id="A0A1I0JFC0"/>
<protein>
    <submittedName>
        <fullName evidence="2">BadF-type ATPase</fullName>
    </submittedName>
</protein>
<evidence type="ECO:0000259" key="1">
    <source>
        <dbReference type="Pfam" id="PF01869"/>
    </source>
</evidence>